<accession>A0A2P2QXZ3</accession>
<dbReference type="AlphaFoldDB" id="A0A2P2QXZ3"/>
<dbReference type="PANTHER" id="PTHR46327">
    <property type="entry name" value="F16F4.11 PROTEIN-RELATED"/>
    <property type="match status" value="1"/>
</dbReference>
<organism evidence="2">
    <name type="scientific">Rhizophora mucronata</name>
    <name type="common">Asiatic mangrove</name>
    <dbReference type="NCBI Taxonomy" id="61149"/>
    <lineage>
        <taxon>Eukaryota</taxon>
        <taxon>Viridiplantae</taxon>
        <taxon>Streptophyta</taxon>
        <taxon>Embryophyta</taxon>
        <taxon>Tracheophyta</taxon>
        <taxon>Spermatophyta</taxon>
        <taxon>Magnoliopsida</taxon>
        <taxon>eudicotyledons</taxon>
        <taxon>Gunneridae</taxon>
        <taxon>Pentapetalae</taxon>
        <taxon>rosids</taxon>
        <taxon>fabids</taxon>
        <taxon>Malpighiales</taxon>
        <taxon>Rhizophoraceae</taxon>
        <taxon>Rhizophora</taxon>
    </lineage>
</organism>
<feature type="region of interest" description="Disordered" evidence="1">
    <location>
        <begin position="117"/>
        <end position="142"/>
    </location>
</feature>
<evidence type="ECO:0000256" key="1">
    <source>
        <dbReference type="SAM" id="MobiDB-lite"/>
    </source>
</evidence>
<sequence length="142" mass="16753">MGEYGERNIVNKEYAHLGTQLRGQNSFDVEMSENFQDSAMSLLERKGWFQKQKLQLPEQGVSVQAQALELEKQRFKWLRYCSKKDRELEQLRLENERKRVETEQSILHLRQKEVEIDLRSPGTSKDATSLGIERMPRRDQIG</sequence>
<reference evidence="2" key="1">
    <citation type="submission" date="2018-02" db="EMBL/GenBank/DDBJ databases">
        <title>Rhizophora mucronata_Transcriptome.</title>
        <authorList>
            <person name="Meera S.P."/>
            <person name="Sreeshan A."/>
            <person name="Augustine A."/>
        </authorList>
    </citation>
    <scope>NUCLEOTIDE SEQUENCE</scope>
    <source>
        <tissue evidence="2">Leaf</tissue>
    </source>
</reference>
<proteinExistence type="predicted"/>
<name>A0A2P2QXZ3_RHIMU</name>
<dbReference type="PANTHER" id="PTHR46327:SF9">
    <property type="entry name" value="MYB_SANT-LIKE DNA-BINDING DOMAIN-CONTAINING PROTEIN"/>
    <property type="match status" value="1"/>
</dbReference>
<dbReference type="EMBL" id="GGEC01091395">
    <property type="protein sequence ID" value="MBX71879.1"/>
    <property type="molecule type" value="Transcribed_RNA"/>
</dbReference>
<protein>
    <submittedName>
        <fullName evidence="2">Uncharacterized protein</fullName>
    </submittedName>
</protein>
<evidence type="ECO:0000313" key="2">
    <source>
        <dbReference type="EMBL" id="MBX71879.1"/>
    </source>
</evidence>